<gene>
    <name evidence="1" type="primary">B3GAT2</name>
</gene>
<evidence type="ECO:0000313" key="1">
    <source>
        <dbReference type="Ensembl" id="ENSOARP00020035924.1"/>
    </source>
</evidence>
<reference evidence="1" key="1">
    <citation type="submission" date="2020-11" db="EMBL/GenBank/DDBJ databases">
        <authorList>
            <person name="Davenport K.M."/>
            <person name="Bickhart D.M."/>
            <person name="Smith T.P.L."/>
            <person name="Murdoch B.M."/>
            <person name="Rosen B.D."/>
        </authorList>
    </citation>
    <scope>NUCLEOTIDE SEQUENCE [LARGE SCALE GENOMIC DNA]</scope>
    <source>
        <strain evidence="1">OAR_USU_Benz2616</strain>
    </source>
</reference>
<sequence length="195" mass="21891">MRTTRKVSVWPVGLVGGRRYERPLVENGKVVGWYTGWRADRPFAIDMAGFAVSLQVILSNPKAVFKRRGSQPGMQESDFLRQITTVEELEPKANNCTKVLVWHTRTEKVNLANEPKYHLDTVTIELPRDCVCEILGIVSKAALDMERFLNLLFTTANSISKDQHGQSGMPAGRSLPQLRAERLPRRAPGPARGPR</sequence>
<accession>A0AC11CUC0</accession>
<name>A0AC11CUC0_SHEEP</name>
<organism evidence="1">
    <name type="scientific">Ovis aries</name>
    <name type="common">Sheep</name>
    <dbReference type="NCBI Taxonomy" id="9940"/>
    <lineage>
        <taxon>Eukaryota</taxon>
        <taxon>Metazoa</taxon>
        <taxon>Chordata</taxon>
        <taxon>Craniata</taxon>
        <taxon>Vertebrata</taxon>
        <taxon>Euteleostomi</taxon>
        <taxon>Mammalia</taxon>
        <taxon>Eutheria</taxon>
        <taxon>Laurasiatheria</taxon>
        <taxon>Artiodactyla</taxon>
        <taxon>Ruminantia</taxon>
        <taxon>Pecora</taxon>
        <taxon>Bovidae</taxon>
        <taxon>Caprinae</taxon>
        <taxon>Ovis</taxon>
    </lineage>
</organism>
<reference evidence="1" key="2">
    <citation type="submission" date="2025-08" db="UniProtKB">
        <authorList>
            <consortium name="Ensembl"/>
        </authorList>
    </citation>
    <scope>IDENTIFICATION</scope>
</reference>
<proteinExistence type="predicted"/>
<reference evidence="1" key="3">
    <citation type="submission" date="2025-09" db="UniProtKB">
        <authorList>
            <consortium name="Ensembl"/>
        </authorList>
    </citation>
    <scope>IDENTIFICATION</scope>
</reference>
<dbReference type="Ensembl" id="ENSOART00020068531.1">
    <property type="protein sequence ID" value="ENSOARP00020035924.1"/>
    <property type="gene ID" value="ENSOARG00020026334.2"/>
</dbReference>
<protein>
    <submittedName>
        <fullName evidence="1">Beta-1,3-glucuronyltransferase 2</fullName>
    </submittedName>
</protein>